<dbReference type="Proteomes" id="UP000295164">
    <property type="component" value="Unassembled WGS sequence"/>
</dbReference>
<dbReference type="EMBL" id="SKFH01000001">
    <property type="protein sequence ID" value="TCZ74963.1"/>
    <property type="molecule type" value="Genomic_DNA"/>
</dbReference>
<evidence type="ECO:0000313" key="4">
    <source>
        <dbReference type="Proteomes" id="UP000295164"/>
    </source>
</evidence>
<comment type="caution">
    <text evidence="3">The sequence shown here is derived from an EMBL/GenBank/DDBJ whole genome shotgun (WGS) entry which is preliminary data.</text>
</comment>
<feature type="domain" description="DUF2382" evidence="2">
    <location>
        <begin position="34"/>
        <end position="143"/>
    </location>
</feature>
<dbReference type="AlphaFoldDB" id="A0A4R4E7Q8"/>
<accession>A0A4R4E7Q8</accession>
<feature type="compositionally biased region" description="Basic and acidic residues" evidence="1">
    <location>
        <begin position="1"/>
        <end position="11"/>
    </location>
</feature>
<dbReference type="Pfam" id="PF09557">
    <property type="entry name" value="DUF2382"/>
    <property type="match status" value="1"/>
</dbReference>
<dbReference type="RefSeq" id="WP_131850318.1">
    <property type="nucleotide sequence ID" value="NZ_SKFH01000001.1"/>
</dbReference>
<organism evidence="3 4">
    <name type="scientific">Flaviaesturariibacter aridisoli</name>
    <dbReference type="NCBI Taxonomy" id="2545761"/>
    <lineage>
        <taxon>Bacteria</taxon>
        <taxon>Pseudomonadati</taxon>
        <taxon>Bacteroidota</taxon>
        <taxon>Chitinophagia</taxon>
        <taxon>Chitinophagales</taxon>
        <taxon>Chitinophagaceae</taxon>
        <taxon>Flaviaestuariibacter</taxon>
    </lineage>
</organism>
<feature type="region of interest" description="Disordered" evidence="1">
    <location>
        <begin position="1"/>
        <end position="28"/>
    </location>
</feature>
<sequence length="155" mass="17752">MENRNEWRAEPGNDGTEEQRPVQATGDGEEIVIPVIQEFMTVEKEVVETGRVTVRKTVREEEAALNIPLVSEQYDVKRVAKSDVYLKPPVPRQEGDTIIVPVVKEILVIEKRYEVTEEVHLTKRVSTTPHVQQITLLKEQVDVIRTDAEGNKRRL</sequence>
<protein>
    <submittedName>
        <fullName evidence="3">DUF2382 domain-containing protein</fullName>
    </submittedName>
</protein>
<evidence type="ECO:0000259" key="2">
    <source>
        <dbReference type="Pfam" id="PF09557"/>
    </source>
</evidence>
<keyword evidence="4" id="KW-1185">Reference proteome</keyword>
<evidence type="ECO:0000313" key="3">
    <source>
        <dbReference type="EMBL" id="TCZ74963.1"/>
    </source>
</evidence>
<proteinExistence type="predicted"/>
<reference evidence="3 4" key="1">
    <citation type="submission" date="2019-03" db="EMBL/GenBank/DDBJ databases">
        <authorList>
            <person name="Kim M.K.M."/>
        </authorList>
    </citation>
    <scope>NUCLEOTIDE SEQUENCE [LARGE SCALE GENOMIC DNA]</scope>
    <source>
        <strain evidence="3 4">17J68-15</strain>
    </source>
</reference>
<gene>
    <name evidence="3" type="ORF">E0486_01255</name>
</gene>
<name>A0A4R4E7Q8_9BACT</name>
<dbReference type="OrthoDB" id="5569583at2"/>
<dbReference type="InterPro" id="IPR019060">
    <property type="entry name" value="DUF2382"/>
</dbReference>
<evidence type="ECO:0000256" key="1">
    <source>
        <dbReference type="SAM" id="MobiDB-lite"/>
    </source>
</evidence>